<organism evidence="2 3">
    <name type="scientific">Acer negundo</name>
    <name type="common">Box elder</name>
    <dbReference type="NCBI Taxonomy" id="4023"/>
    <lineage>
        <taxon>Eukaryota</taxon>
        <taxon>Viridiplantae</taxon>
        <taxon>Streptophyta</taxon>
        <taxon>Embryophyta</taxon>
        <taxon>Tracheophyta</taxon>
        <taxon>Spermatophyta</taxon>
        <taxon>Magnoliopsida</taxon>
        <taxon>eudicotyledons</taxon>
        <taxon>Gunneridae</taxon>
        <taxon>Pentapetalae</taxon>
        <taxon>rosids</taxon>
        <taxon>malvids</taxon>
        <taxon>Sapindales</taxon>
        <taxon>Sapindaceae</taxon>
        <taxon>Hippocastanoideae</taxon>
        <taxon>Acereae</taxon>
        <taxon>Acer</taxon>
    </lineage>
</organism>
<reference evidence="2" key="2">
    <citation type="submission" date="2023-02" db="EMBL/GenBank/DDBJ databases">
        <authorList>
            <person name="Swenson N.G."/>
            <person name="Wegrzyn J.L."/>
            <person name="Mcevoy S.L."/>
        </authorList>
    </citation>
    <scope>NUCLEOTIDE SEQUENCE</scope>
    <source>
        <strain evidence="2">91603</strain>
        <tissue evidence="2">Leaf</tissue>
    </source>
</reference>
<evidence type="ECO:0000259" key="1">
    <source>
        <dbReference type="Pfam" id="PF14291"/>
    </source>
</evidence>
<gene>
    <name evidence="2" type="ORF">LWI28_011185</name>
</gene>
<dbReference type="Proteomes" id="UP001064489">
    <property type="component" value="Chromosome 9"/>
</dbReference>
<feature type="domain" description="DUF4371" evidence="1">
    <location>
        <begin position="1"/>
        <end position="67"/>
    </location>
</feature>
<name>A0AAD5JTD2_ACENE</name>
<protein>
    <recommendedName>
        <fullName evidence="1">DUF4371 domain-containing protein</fullName>
    </recommendedName>
</protein>
<dbReference type="PANTHER" id="PTHR45749:SF26">
    <property type="entry name" value="ZINC FINGER MYM-TYPE PROTEIN 1-LIKE"/>
    <property type="match status" value="1"/>
</dbReference>
<keyword evidence="3" id="KW-1185">Reference proteome</keyword>
<comment type="caution">
    <text evidence="2">The sequence shown here is derived from an EMBL/GenBank/DDBJ whole genome shotgun (WGS) entry which is preliminary data.</text>
</comment>
<evidence type="ECO:0000313" key="2">
    <source>
        <dbReference type="EMBL" id="KAI9200649.1"/>
    </source>
</evidence>
<dbReference type="Pfam" id="PF14291">
    <property type="entry name" value="DUF4371"/>
    <property type="match status" value="1"/>
</dbReference>
<dbReference type="EMBL" id="JAJSOW010000001">
    <property type="protein sequence ID" value="KAI9200649.1"/>
    <property type="molecule type" value="Genomic_DNA"/>
</dbReference>
<dbReference type="PANTHER" id="PTHR45749">
    <property type="match status" value="1"/>
</dbReference>
<proteinExistence type="predicted"/>
<evidence type="ECO:0000313" key="3">
    <source>
        <dbReference type="Proteomes" id="UP001064489"/>
    </source>
</evidence>
<dbReference type="InterPro" id="IPR025398">
    <property type="entry name" value="DUF4371"/>
</dbReference>
<accession>A0AAD5JTD2</accession>
<reference evidence="2" key="1">
    <citation type="journal article" date="2022" name="Plant J.">
        <title>Strategies of tolerance reflected in two North American maple genomes.</title>
        <authorList>
            <person name="McEvoy S.L."/>
            <person name="Sezen U.U."/>
            <person name="Trouern-Trend A."/>
            <person name="McMahon S.M."/>
            <person name="Schaberg P.G."/>
            <person name="Yang J."/>
            <person name="Wegrzyn J.L."/>
            <person name="Swenson N.G."/>
        </authorList>
    </citation>
    <scope>NUCLEOTIDE SEQUENCE</scope>
    <source>
        <strain evidence="2">91603</strain>
    </source>
</reference>
<sequence length="103" mass="11821">MAIILRYVDIKDLLENVFFQVVSVNDTNASTLKKEICNVLARYDLSIENLRGPGYEGARNMRGEWNGLQALFLKDCPYAYYIHCFAHRLQLALVAVAKEEHDI</sequence>
<dbReference type="AlphaFoldDB" id="A0AAD5JTD2"/>